<sequence length="94" mass="9797">MRHLLSLSPSFNSASALMVAPRLALVILSRRSVSVVSGGASVVMRNAHMRREGAMLGVMNAVTVWTKNAAGTSPLRKGTVGAALRFDGFAAATD</sequence>
<protein>
    <submittedName>
        <fullName evidence="1">Uncharacterized protein</fullName>
    </submittedName>
</protein>
<dbReference type="KEGG" id="moc:BB934_03870"/>
<gene>
    <name evidence="1" type="ORF">BB934_03870</name>
</gene>
<proteinExistence type="predicted"/>
<reference evidence="1" key="1">
    <citation type="submission" date="2016-07" db="EMBL/GenBank/DDBJ databases">
        <title>Microvirga ossetica sp. nov. a new species of rhizobia isolated from root nodules of the legume species Vicia alpestris Steven originated from North Ossetia region in the Caucasus.</title>
        <authorList>
            <person name="Safronova V.I."/>
            <person name="Kuznetsova I.G."/>
            <person name="Sazanova A.L."/>
            <person name="Belimov A."/>
            <person name="Andronov E."/>
            <person name="Osledkin Y.S."/>
            <person name="Onishchuk O.P."/>
            <person name="Kurchak O.N."/>
            <person name="Shaposhnikov A.I."/>
            <person name="Willems A."/>
            <person name="Tikhonovich I.A."/>
        </authorList>
    </citation>
    <scope>NUCLEOTIDE SEQUENCE [LARGE SCALE GENOMIC DNA]</scope>
    <source>
        <strain evidence="1">V5/3M</strain>
    </source>
</reference>
<dbReference type="AlphaFoldDB" id="A0A1B2EBY5"/>
<accession>A0A1B2EBY5</accession>
<name>A0A1B2EBY5_9HYPH</name>
<evidence type="ECO:0000313" key="1">
    <source>
        <dbReference type="EMBL" id="ANY77465.1"/>
    </source>
</evidence>
<organism evidence="1">
    <name type="scientific">Microvirga ossetica</name>
    <dbReference type="NCBI Taxonomy" id="1882682"/>
    <lineage>
        <taxon>Bacteria</taxon>
        <taxon>Pseudomonadati</taxon>
        <taxon>Pseudomonadota</taxon>
        <taxon>Alphaproteobacteria</taxon>
        <taxon>Hyphomicrobiales</taxon>
        <taxon>Methylobacteriaceae</taxon>
        <taxon>Microvirga</taxon>
    </lineage>
</organism>
<dbReference type="EMBL" id="CP016616">
    <property type="protein sequence ID" value="ANY77465.1"/>
    <property type="molecule type" value="Genomic_DNA"/>
</dbReference>